<reference evidence="23" key="2">
    <citation type="submission" date="2025-08" db="UniProtKB">
        <authorList>
            <consortium name="Ensembl"/>
        </authorList>
    </citation>
    <scope>IDENTIFICATION</scope>
</reference>
<dbReference type="GO" id="GO:0000781">
    <property type="term" value="C:chromosome, telomeric region"/>
    <property type="evidence" value="ECO:0007669"/>
    <property type="project" value="UniProtKB-SubCell"/>
</dbReference>
<keyword evidence="9" id="KW-0378">Hydrolase</keyword>
<keyword evidence="12" id="KW-0460">Magnesium</keyword>
<evidence type="ECO:0000259" key="22">
    <source>
        <dbReference type="PROSITE" id="PS51131"/>
    </source>
</evidence>
<evidence type="ECO:0000256" key="2">
    <source>
        <dbReference type="ARBA" id="ARBA00004123"/>
    </source>
</evidence>
<keyword evidence="10 19" id="KW-0862">Zinc</keyword>
<dbReference type="GO" id="GO:0006302">
    <property type="term" value="P:double-strand break repair"/>
    <property type="evidence" value="ECO:0007669"/>
    <property type="project" value="InterPro"/>
</dbReference>
<feature type="region of interest" description="Disordered" evidence="21">
    <location>
        <begin position="998"/>
        <end position="1034"/>
    </location>
</feature>
<dbReference type="STRING" id="62062.ENSHHUP00000070131"/>
<dbReference type="PANTHER" id="PTHR18867:SF12">
    <property type="entry name" value="DNA REPAIR PROTEIN RAD50"/>
    <property type="match status" value="1"/>
</dbReference>
<evidence type="ECO:0000256" key="5">
    <source>
        <dbReference type="ARBA" id="ARBA00022454"/>
    </source>
</evidence>
<feature type="compositionally biased region" description="Basic and acidic residues" evidence="21">
    <location>
        <begin position="998"/>
        <end position="1008"/>
    </location>
</feature>
<reference evidence="23" key="3">
    <citation type="submission" date="2025-09" db="UniProtKB">
        <authorList>
            <consortium name="Ensembl"/>
        </authorList>
    </citation>
    <scope>IDENTIFICATION</scope>
</reference>
<keyword evidence="24" id="KW-1185">Reference proteome</keyword>
<dbReference type="GeneTree" id="ENSGT00390000018781"/>
<comment type="similarity">
    <text evidence="4">Belongs to the SMC family. RAD50 subfamily.</text>
</comment>
<dbReference type="GO" id="GO:0000794">
    <property type="term" value="C:condensed nuclear chromosome"/>
    <property type="evidence" value="ECO:0007669"/>
    <property type="project" value="TreeGrafter"/>
</dbReference>
<organism evidence="23 24">
    <name type="scientific">Hucho hucho</name>
    <name type="common">huchen</name>
    <dbReference type="NCBI Taxonomy" id="62062"/>
    <lineage>
        <taxon>Eukaryota</taxon>
        <taxon>Metazoa</taxon>
        <taxon>Chordata</taxon>
        <taxon>Craniata</taxon>
        <taxon>Vertebrata</taxon>
        <taxon>Euteleostomi</taxon>
        <taxon>Actinopterygii</taxon>
        <taxon>Neopterygii</taxon>
        <taxon>Teleostei</taxon>
        <taxon>Protacanthopterygii</taxon>
        <taxon>Salmoniformes</taxon>
        <taxon>Salmonidae</taxon>
        <taxon>Salmoninae</taxon>
        <taxon>Hucho</taxon>
    </lineage>
</organism>
<comment type="cofactor">
    <cofactor evidence="1">
        <name>Zn(2+)</name>
        <dbReference type="ChEBI" id="CHEBI:29105"/>
    </cofactor>
</comment>
<dbReference type="GO" id="GO:0007004">
    <property type="term" value="P:telomere maintenance via telomerase"/>
    <property type="evidence" value="ECO:0007669"/>
    <property type="project" value="TreeGrafter"/>
</dbReference>
<evidence type="ECO:0000256" key="18">
    <source>
        <dbReference type="ARBA" id="ARBA00049360"/>
    </source>
</evidence>
<dbReference type="GO" id="GO:0003691">
    <property type="term" value="F:double-stranded telomeric DNA binding"/>
    <property type="evidence" value="ECO:0007669"/>
    <property type="project" value="TreeGrafter"/>
</dbReference>
<dbReference type="Gene3D" id="1.10.287.1490">
    <property type="match status" value="1"/>
</dbReference>
<evidence type="ECO:0000256" key="1">
    <source>
        <dbReference type="ARBA" id="ARBA00001947"/>
    </source>
</evidence>
<dbReference type="FunFam" id="3.40.50.300:FF:001065">
    <property type="entry name" value="DNA repair protein RAD50 isoform X1"/>
    <property type="match status" value="1"/>
</dbReference>
<dbReference type="SUPFAM" id="SSF75712">
    <property type="entry name" value="Rad50 coiled-coil Zn hook"/>
    <property type="match status" value="1"/>
</dbReference>
<evidence type="ECO:0000256" key="10">
    <source>
        <dbReference type="ARBA" id="ARBA00022833"/>
    </source>
</evidence>
<evidence type="ECO:0000256" key="8">
    <source>
        <dbReference type="ARBA" id="ARBA00022763"/>
    </source>
</evidence>
<dbReference type="Ensembl" id="ENSHHUT00000072466.1">
    <property type="protein sequence ID" value="ENSHHUP00000070131.1"/>
    <property type="gene ID" value="ENSHHUG00000041223.1"/>
</dbReference>
<evidence type="ECO:0000256" key="7">
    <source>
        <dbReference type="ARBA" id="ARBA00022741"/>
    </source>
</evidence>
<dbReference type="FunFam" id="3.40.50.300:FF:001037">
    <property type="entry name" value="DNA repair protein RAD50"/>
    <property type="match status" value="1"/>
</dbReference>
<dbReference type="InterPro" id="IPR013134">
    <property type="entry name" value="Zn_hook_RAD50"/>
</dbReference>
<dbReference type="GO" id="GO:0000722">
    <property type="term" value="P:telomere maintenance via recombination"/>
    <property type="evidence" value="ECO:0007669"/>
    <property type="project" value="TreeGrafter"/>
</dbReference>
<dbReference type="GO" id="GO:0051880">
    <property type="term" value="F:G-quadruplex DNA binding"/>
    <property type="evidence" value="ECO:0007669"/>
    <property type="project" value="TreeGrafter"/>
</dbReference>
<proteinExistence type="inferred from homology"/>
<dbReference type="InterPro" id="IPR004584">
    <property type="entry name" value="Rad50_eukaryotes"/>
</dbReference>
<evidence type="ECO:0000256" key="17">
    <source>
        <dbReference type="ARBA" id="ARBA00023254"/>
    </source>
</evidence>
<evidence type="ECO:0000256" key="11">
    <source>
        <dbReference type="ARBA" id="ARBA00022840"/>
    </source>
</evidence>
<evidence type="ECO:0000256" key="12">
    <source>
        <dbReference type="ARBA" id="ARBA00022842"/>
    </source>
</evidence>
<keyword evidence="13" id="KW-0779">Telomere</keyword>
<dbReference type="Gene3D" id="3.40.50.300">
    <property type="entry name" value="P-loop containing nucleotide triphosphate hydrolases"/>
    <property type="match status" value="2"/>
</dbReference>
<dbReference type="GO" id="GO:0070192">
    <property type="term" value="P:chromosome organization involved in meiotic cell cycle"/>
    <property type="evidence" value="ECO:0007669"/>
    <property type="project" value="TreeGrafter"/>
</dbReference>
<evidence type="ECO:0000256" key="20">
    <source>
        <dbReference type="SAM" id="Coils"/>
    </source>
</evidence>
<dbReference type="InterPro" id="IPR038729">
    <property type="entry name" value="Rad50/SbcC_AAA"/>
</dbReference>
<dbReference type="Pfam" id="PF13558">
    <property type="entry name" value="SbcC_Walker_B"/>
    <property type="match status" value="1"/>
</dbReference>
<keyword evidence="14 20" id="KW-0175">Coiled coil</keyword>
<sequence>MQGWNIMIVGTSQQTTNSTSTAEPNKGANMSRIEKMSILGVRSFGVEDKDKQVISFFNPLTVLVGPNGAGKTTIIECLKYVTAGEFPPGSKGNTFVHDPKDAHETDVRAQIRLQFTDLNGEKVAVQRSMQATQKGKKTEFRSLEGVITRIKHGEKVSLSSKCAELDREMISALGVSKAVLDHVIFCHQEESNWPLGEGKPLKTKFDAIFSATRYIKVLETLRQLRLKQSNEVRECQVELKFLKLNKEKALEIRELLATKETQLASSKDAVQKIESQIEPLENRLVDIDENLGKVMRLDNDIKALDSRKKQMEEDNQELEEKMEQVFQGSDEQLQEMYQNHQRTVKEKERRFTECQREMERAARECQRLNRLQSDLLVEQGRLQLEADRHAQNMKNRDSQVRALAAYLEMEGYDRSPFNDRQLQSFNRQVKERLDQETEAANLVMRDIQEKETMKQQSIDEIRDKKTGLERTMELKKDLQVKKQQELRNVKSDLQRLEGSSSRLQELETELTKAERELESAVQSSNVDGLKAEVLELQKDKAELDRTQRRLDHEMETLNTHTTTRTQMDMLKKDKTDKEDQVRKIKSRHSDDLVSLLGHFPKKRELEDWIHAKSKEINSTREKLAKLNKELTSGEQNKSHITAEIRRKEQQLASYEEKMFNVCGSQDFQQDLGKLQEDLEKTSKQRAMLAGATAVYTQFISQLTEEGEPCCPVCQRIFPSEAELQDVINDMQSKLRLVPDKLKNTEQDLKRKERRKDDMMALKPVRQSIAELQEKELPELRNRLQNVNRDIERLKGDVEEQETLLSTLMSEEDTAKACLQDISLMDRYQLDLKDVERKIAQQAAKLQGVDLSRTIQQVNQEKQETQHRLDTTSSKMELKRKLIQDQQEQIQSLKSSMNETRAEKLQISSNMQKQQQLEEQCVEFTTEIQALHREIKESKEQVSPLATTLEKLQQERLDLMERRKQRQEEGQEKINSIKDKVKSMAAFEREITRYTDEGKDDYKEQKEGELQDTNTQVHEAEKQREKINKDSGNIRQDIDTQKVQERWLQDNLTLRKRIEELKDVTKKREAVAKDMGNMQVLQLRSERRESEQRVDDLKKNRSVALGRQKGFEEEIIRFRKELREDQYGKADERFRDRMIVMRTTELANKDLDIYYKALDQTIMKFHSMKMEEINKIIRDLWRSTYRGQDIEYVEIRSDVDENSSGAGVKRRTYNYRVVMVKGDTALDMRGRCSAGQKVLASLIIRLALAETFCLNCGILALDEPTTNLDRENIESLAHALVEIIKSRSRQRNFQLLIITHDEDFVELLGRSNYVEHFYRIRKNMDQCSEITKCSVSSLTSYLH</sequence>
<feature type="compositionally biased region" description="Basic and acidic residues" evidence="21">
    <location>
        <begin position="1017"/>
        <end position="1028"/>
    </location>
</feature>
<accession>A0A4W5PYU0</accession>
<keyword evidence="8" id="KW-0227">DNA damage</keyword>
<evidence type="ECO:0000256" key="9">
    <source>
        <dbReference type="ARBA" id="ARBA00022801"/>
    </source>
</evidence>
<keyword evidence="7" id="KW-0547">Nucleotide-binding</keyword>
<dbReference type="PANTHER" id="PTHR18867">
    <property type="entry name" value="RAD50"/>
    <property type="match status" value="1"/>
</dbReference>
<evidence type="ECO:0000313" key="24">
    <source>
        <dbReference type="Proteomes" id="UP000314982"/>
    </source>
</evidence>
<keyword evidence="16" id="KW-0539">Nucleus</keyword>
<keyword evidence="15" id="KW-0234">DNA repair</keyword>
<dbReference type="GO" id="GO:0046872">
    <property type="term" value="F:metal ion binding"/>
    <property type="evidence" value="ECO:0007669"/>
    <property type="project" value="UniProtKB-UniRule"/>
</dbReference>
<feature type="coiled-coil region" evidence="20">
    <location>
        <begin position="430"/>
        <end position="684"/>
    </location>
</feature>
<evidence type="ECO:0000256" key="6">
    <source>
        <dbReference type="ARBA" id="ARBA00022723"/>
    </source>
</evidence>
<evidence type="ECO:0000256" key="14">
    <source>
        <dbReference type="ARBA" id="ARBA00023054"/>
    </source>
</evidence>
<dbReference type="GO" id="GO:0016887">
    <property type="term" value="F:ATP hydrolysis activity"/>
    <property type="evidence" value="ECO:0007669"/>
    <property type="project" value="InterPro"/>
</dbReference>
<protein>
    <submittedName>
        <fullName evidence="23">RAD50 double strand break repair protein</fullName>
    </submittedName>
</protein>
<dbReference type="NCBIfam" id="TIGR00606">
    <property type="entry name" value="rad50"/>
    <property type="match status" value="1"/>
</dbReference>
<dbReference type="Pfam" id="PF13476">
    <property type="entry name" value="AAA_23"/>
    <property type="match status" value="1"/>
</dbReference>
<evidence type="ECO:0000256" key="21">
    <source>
        <dbReference type="SAM" id="MobiDB-lite"/>
    </source>
</evidence>
<keyword evidence="11" id="KW-0067">ATP-binding</keyword>
<feature type="domain" description="Zinc-hook" evidence="22">
    <location>
        <begin position="664"/>
        <end position="763"/>
    </location>
</feature>
<dbReference type="Proteomes" id="UP000314982">
    <property type="component" value="Unassembled WGS sequence"/>
</dbReference>
<dbReference type="GO" id="GO:0043047">
    <property type="term" value="F:single-stranded telomeric DNA binding"/>
    <property type="evidence" value="ECO:0007669"/>
    <property type="project" value="TreeGrafter"/>
</dbReference>
<dbReference type="Pfam" id="PF04423">
    <property type="entry name" value="Rad50_zn_hook"/>
    <property type="match status" value="1"/>
</dbReference>
<dbReference type="GO" id="GO:0005524">
    <property type="term" value="F:ATP binding"/>
    <property type="evidence" value="ECO:0007669"/>
    <property type="project" value="UniProtKB-KW"/>
</dbReference>
<feature type="binding site" evidence="19">
    <location>
        <position position="710"/>
    </location>
    <ligand>
        <name>Zn(2+)</name>
        <dbReference type="ChEBI" id="CHEBI:29105"/>
    </ligand>
</feature>
<dbReference type="GO" id="GO:0030870">
    <property type="term" value="C:Mre11 complex"/>
    <property type="evidence" value="ECO:0007669"/>
    <property type="project" value="InterPro"/>
</dbReference>
<evidence type="ECO:0000256" key="15">
    <source>
        <dbReference type="ARBA" id="ARBA00023204"/>
    </source>
</evidence>
<evidence type="ECO:0000256" key="13">
    <source>
        <dbReference type="ARBA" id="ARBA00022895"/>
    </source>
</evidence>
<feature type="coiled-coil region" evidence="20">
    <location>
        <begin position="256"/>
        <end position="378"/>
    </location>
</feature>
<feature type="binding site" evidence="19">
    <location>
        <position position="713"/>
    </location>
    <ligand>
        <name>Zn(2+)</name>
        <dbReference type="ChEBI" id="CHEBI:29105"/>
    </ligand>
</feature>
<name>A0A4W5PYU0_9TELE</name>
<comment type="subcellular location">
    <subcellularLocation>
        <location evidence="3">Chromosome</location>
        <location evidence="3">Telomere</location>
    </subcellularLocation>
    <subcellularLocation>
        <location evidence="2">Nucleus</location>
    </subcellularLocation>
</comment>
<dbReference type="PROSITE" id="PS51131">
    <property type="entry name" value="ZN_HOOK"/>
    <property type="match status" value="1"/>
</dbReference>
<evidence type="ECO:0000256" key="4">
    <source>
        <dbReference type="ARBA" id="ARBA00009439"/>
    </source>
</evidence>
<keyword evidence="5" id="KW-0158">Chromosome</keyword>
<evidence type="ECO:0000256" key="19">
    <source>
        <dbReference type="PROSITE-ProRule" id="PRU00471"/>
    </source>
</evidence>
<keyword evidence="17" id="KW-0469">Meiosis</keyword>
<feature type="coiled-coil region" evidence="20">
    <location>
        <begin position="741"/>
        <end position="968"/>
    </location>
</feature>
<dbReference type="InterPro" id="IPR027417">
    <property type="entry name" value="P-loop_NTPase"/>
</dbReference>
<keyword evidence="6 19" id="KW-0479">Metal-binding</keyword>
<reference evidence="24" key="1">
    <citation type="submission" date="2018-06" db="EMBL/GenBank/DDBJ databases">
        <title>Genome assembly of Danube salmon.</title>
        <authorList>
            <person name="Macqueen D.J."/>
            <person name="Gundappa M.K."/>
        </authorList>
    </citation>
    <scope>NUCLEOTIDE SEQUENCE [LARGE SCALE GENOMIC DNA]</scope>
</reference>
<evidence type="ECO:0000313" key="23">
    <source>
        <dbReference type="Ensembl" id="ENSHHUP00000070131.1"/>
    </source>
</evidence>
<dbReference type="SUPFAM" id="SSF52540">
    <property type="entry name" value="P-loop containing nucleoside triphosphate hydrolases"/>
    <property type="match status" value="1"/>
</dbReference>
<evidence type="ECO:0000256" key="3">
    <source>
        <dbReference type="ARBA" id="ARBA00004574"/>
    </source>
</evidence>
<comment type="catalytic activity">
    <reaction evidence="18">
        <text>ATP + H2O = ADP + phosphate + H(+)</text>
        <dbReference type="Rhea" id="RHEA:13065"/>
        <dbReference type="ChEBI" id="CHEBI:15377"/>
        <dbReference type="ChEBI" id="CHEBI:15378"/>
        <dbReference type="ChEBI" id="CHEBI:30616"/>
        <dbReference type="ChEBI" id="CHEBI:43474"/>
        <dbReference type="ChEBI" id="CHEBI:456216"/>
    </reaction>
</comment>
<evidence type="ECO:0000256" key="16">
    <source>
        <dbReference type="ARBA" id="ARBA00023242"/>
    </source>
</evidence>